<organism evidence="1 2">
    <name type="scientific">Thelephora ganbajun</name>
    <name type="common">Ganba fungus</name>
    <dbReference type="NCBI Taxonomy" id="370292"/>
    <lineage>
        <taxon>Eukaryota</taxon>
        <taxon>Fungi</taxon>
        <taxon>Dikarya</taxon>
        <taxon>Basidiomycota</taxon>
        <taxon>Agaricomycotina</taxon>
        <taxon>Agaricomycetes</taxon>
        <taxon>Thelephorales</taxon>
        <taxon>Thelephoraceae</taxon>
        <taxon>Thelephora</taxon>
    </lineage>
</organism>
<reference evidence="1" key="2">
    <citation type="journal article" date="2020" name="Nat. Commun.">
        <title>Large-scale genome sequencing of mycorrhizal fungi provides insights into the early evolution of symbiotic traits.</title>
        <authorList>
            <person name="Miyauchi S."/>
            <person name="Kiss E."/>
            <person name="Kuo A."/>
            <person name="Drula E."/>
            <person name="Kohler A."/>
            <person name="Sanchez-Garcia M."/>
            <person name="Morin E."/>
            <person name="Andreopoulos B."/>
            <person name="Barry K.W."/>
            <person name="Bonito G."/>
            <person name="Buee M."/>
            <person name="Carver A."/>
            <person name="Chen C."/>
            <person name="Cichocki N."/>
            <person name="Clum A."/>
            <person name="Culley D."/>
            <person name="Crous P.W."/>
            <person name="Fauchery L."/>
            <person name="Girlanda M."/>
            <person name="Hayes R.D."/>
            <person name="Keri Z."/>
            <person name="LaButti K."/>
            <person name="Lipzen A."/>
            <person name="Lombard V."/>
            <person name="Magnuson J."/>
            <person name="Maillard F."/>
            <person name="Murat C."/>
            <person name="Nolan M."/>
            <person name="Ohm R.A."/>
            <person name="Pangilinan J."/>
            <person name="Pereira M.F."/>
            <person name="Perotto S."/>
            <person name="Peter M."/>
            <person name="Pfister S."/>
            <person name="Riley R."/>
            <person name="Sitrit Y."/>
            <person name="Stielow J.B."/>
            <person name="Szollosi G."/>
            <person name="Zifcakova L."/>
            <person name="Stursova M."/>
            <person name="Spatafora J.W."/>
            <person name="Tedersoo L."/>
            <person name="Vaario L.M."/>
            <person name="Yamada A."/>
            <person name="Yan M."/>
            <person name="Wang P."/>
            <person name="Xu J."/>
            <person name="Bruns T."/>
            <person name="Baldrian P."/>
            <person name="Vilgalys R."/>
            <person name="Dunand C."/>
            <person name="Henrissat B."/>
            <person name="Grigoriev I.V."/>
            <person name="Hibbett D."/>
            <person name="Nagy L.G."/>
            <person name="Martin F.M."/>
        </authorList>
    </citation>
    <scope>NUCLEOTIDE SEQUENCE</scope>
    <source>
        <strain evidence="1">P2</strain>
    </source>
</reference>
<evidence type="ECO:0000313" key="2">
    <source>
        <dbReference type="Proteomes" id="UP000886501"/>
    </source>
</evidence>
<protein>
    <submittedName>
        <fullName evidence="1">Uncharacterized protein</fullName>
    </submittedName>
</protein>
<evidence type="ECO:0000313" key="1">
    <source>
        <dbReference type="EMBL" id="KAF9646512.1"/>
    </source>
</evidence>
<gene>
    <name evidence="1" type="ORF">BDM02DRAFT_3008899</name>
</gene>
<sequence>MSGAELPPPYSLADEQQPGKTPQPSVRLKPSASPLRSCPGTDHPESFHLRPEAGPSSNIPLSSQVSASDESLSPLDLSAFKAVTKSVKRPLVTAEQIKTHLRLLRAFRLFQEKVEDLYSDPDIADVVPSIGRSIGAKGRWLWFLEMAVERFRRWLMLLATSEGHFVIPPVDVWLIWHTYMLNPMWYMEDCERLWLMRPLRNLRENPIDLAASMGDDVFNYRPTIDKEGFWEADLEVECPRCERPINTSFVNTEETGIAQVEFITVCPHCDTLVTRESLGVAKFIRDIILNPDDKTHVQMYGKGVYLPGSLLLPSGNFQTSSAFKTKSNLRYLQVFRDDDSKASGLPYHGIESWKKAIGERLRYSAVELRKNIDKAGVGAPMIRRIMGAYVDGKPFSVELVAAAMRQSTFTEKIEQLGWLAPGFFENSESALVLKHCILRYYGFLTLIGTDTDRESFFVPTLDIDLAWHTHQLSPENYPKDCRSIAWRFIDHDDQIEEHNLAKGLDVTTKAWQTQFGLPYMYCGCPQKEITVAQRLSRVGSAILPSRNRVEPPTKRDDCYAATHASEHNSVHIVGRSERGRNYRVVQWGRRREKEGERIGKGKWGSKDAELEERYLRGRSHDFPFLSPVSKAHGYGCPHVQRAYNATCAVGVSGCAGRSEVES</sequence>
<reference evidence="1" key="1">
    <citation type="submission" date="2019-10" db="EMBL/GenBank/DDBJ databases">
        <authorList>
            <consortium name="DOE Joint Genome Institute"/>
            <person name="Kuo A."/>
            <person name="Miyauchi S."/>
            <person name="Kiss E."/>
            <person name="Drula E."/>
            <person name="Kohler A."/>
            <person name="Sanchez-Garcia M."/>
            <person name="Andreopoulos B."/>
            <person name="Barry K.W."/>
            <person name="Bonito G."/>
            <person name="Buee M."/>
            <person name="Carver A."/>
            <person name="Chen C."/>
            <person name="Cichocki N."/>
            <person name="Clum A."/>
            <person name="Culley D."/>
            <person name="Crous P.W."/>
            <person name="Fauchery L."/>
            <person name="Girlanda M."/>
            <person name="Hayes R."/>
            <person name="Keri Z."/>
            <person name="Labutti K."/>
            <person name="Lipzen A."/>
            <person name="Lombard V."/>
            <person name="Magnuson J."/>
            <person name="Maillard F."/>
            <person name="Morin E."/>
            <person name="Murat C."/>
            <person name="Nolan M."/>
            <person name="Ohm R."/>
            <person name="Pangilinan J."/>
            <person name="Pereira M."/>
            <person name="Perotto S."/>
            <person name="Peter M."/>
            <person name="Riley R."/>
            <person name="Sitrit Y."/>
            <person name="Stielow B."/>
            <person name="Szollosi G."/>
            <person name="Zifcakova L."/>
            <person name="Stursova M."/>
            <person name="Spatafora J.W."/>
            <person name="Tedersoo L."/>
            <person name="Vaario L.-M."/>
            <person name="Yamada A."/>
            <person name="Yan M."/>
            <person name="Wang P."/>
            <person name="Xu J."/>
            <person name="Bruns T."/>
            <person name="Baldrian P."/>
            <person name="Vilgalys R."/>
            <person name="Henrissat B."/>
            <person name="Grigoriev I.V."/>
            <person name="Hibbett D."/>
            <person name="Nagy L.G."/>
            <person name="Martin F.M."/>
        </authorList>
    </citation>
    <scope>NUCLEOTIDE SEQUENCE</scope>
    <source>
        <strain evidence="1">P2</strain>
    </source>
</reference>
<proteinExistence type="predicted"/>
<accession>A0ACB6ZA92</accession>
<dbReference type="Proteomes" id="UP000886501">
    <property type="component" value="Unassembled WGS sequence"/>
</dbReference>
<name>A0ACB6ZA92_THEGA</name>
<comment type="caution">
    <text evidence="1">The sequence shown here is derived from an EMBL/GenBank/DDBJ whole genome shotgun (WGS) entry which is preliminary data.</text>
</comment>
<dbReference type="EMBL" id="MU118056">
    <property type="protein sequence ID" value="KAF9646512.1"/>
    <property type="molecule type" value="Genomic_DNA"/>
</dbReference>
<keyword evidence="2" id="KW-1185">Reference proteome</keyword>